<evidence type="ECO:0000256" key="1">
    <source>
        <dbReference type="SAM" id="MobiDB-lite"/>
    </source>
</evidence>
<evidence type="ECO:0000313" key="3">
    <source>
        <dbReference type="EMBL" id="KAG5681225.1"/>
    </source>
</evidence>
<dbReference type="InterPro" id="IPR048738">
    <property type="entry name" value="CEP104_Znf"/>
</dbReference>
<dbReference type="Pfam" id="PF21038">
    <property type="entry name" value="CEP104_N"/>
    <property type="match status" value="1"/>
</dbReference>
<organism evidence="3 4">
    <name type="scientific">Polypedilum vanderplanki</name>
    <name type="common">Sleeping chironomid midge</name>
    <dbReference type="NCBI Taxonomy" id="319348"/>
    <lineage>
        <taxon>Eukaryota</taxon>
        <taxon>Metazoa</taxon>
        <taxon>Ecdysozoa</taxon>
        <taxon>Arthropoda</taxon>
        <taxon>Hexapoda</taxon>
        <taxon>Insecta</taxon>
        <taxon>Pterygota</taxon>
        <taxon>Neoptera</taxon>
        <taxon>Endopterygota</taxon>
        <taxon>Diptera</taxon>
        <taxon>Nematocera</taxon>
        <taxon>Chironomoidea</taxon>
        <taxon>Chironomidae</taxon>
        <taxon>Chironominae</taxon>
        <taxon>Polypedilum</taxon>
        <taxon>Polypedilum</taxon>
    </lineage>
</organism>
<evidence type="ECO:0000313" key="4">
    <source>
        <dbReference type="Proteomes" id="UP001107558"/>
    </source>
</evidence>
<gene>
    <name evidence="3" type="ORF">PVAND_010679</name>
</gene>
<dbReference type="InterPro" id="IPR048739">
    <property type="entry name" value="CEP104_N"/>
</dbReference>
<proteinExistence type="predicted"/>
<feature type="region of interest" description="Disordered" evidence="1">
    <location>
        <begin position="737"/>
        <end position="763"/>
    </location>
</feature>
<dbReference type="InterPro" id="IPR016024">
    <property type="entry name" value="ARM-type_fold"/>
</dbReference>
<dbReference type="Gene3D" id="1.25.10.10">
    <property type="entry name" value="Leucine-rich Repeat Variant"/>
    <property type="match status" value="1"/>
</dbReference>
<dbReference type="SMART" id="SM01349">
    <property type="entry name" value="TOG"/>
    <property type="match status" value="1"/>
</dbReference>
<dbReference type="InterPro" id="IPR013083">
    <property type="entry name" value="Znf_RING/FYVE/PHD"/>
</dbReference>
<comment type="caution">
    <text evidence="3">The sequence shown here is derived from an EMBL/GenBank/DDBJ whole genome shotgun (WGS) entry which is preliminary data.</text>
</comment>
<feature type="compositionally biased region" description="Polar residues" evidence="1">
    <location>
        <begin position="354"/>
        <end position="373"/>
    </location>
</feature>
<dbReference type="AlphaFoldDB" id="A0A9J6CGB8"/>
<name>A0A9J6CGB8_POLVA</name>
<dbReference type="InterPro" id="IPR034085">
    <property type="entry name" value="TOG"/>
</dbReference>
<sequence>MAMKIPFSCVFASDEDFAYPASELNSHGPHVFGWRSKIDSNNGADKSPKEIVLKFHFPAKIYKIQVLAHQFLIPDRIDLFINYSSKSATPSSQTFEYIGFISLSPASENFQSRELQSISIPEKLATHLKLRMTSPHPNKLNPHNQLALLAVNVLGEEFRPNDLNHLKIKQNDEENIEIGLSSITDDLSYCMYVEESICDIVRQLEQLKQRAVEDERFEYARKLKLCMNCLRTVGERLGRYSLSKRQSVQKEDFNTARLRKEQMELYKKIVFEKLELEKLLERDGLLVENDICSETYAQKPQLPNAPTLVEVSKYLENLKSTEQSNEEMQAAKLTGHQSNFNEIPQSPQLRCKSNCDQVAKTSSSPRGSPNTGSLRRRNKSAPRNSNYDHDEREIPTLRHSHTNEFLRECHHQHTDDATRGRSKLNDREKRQASIPILVFGIDIVELFYSRQFQDREDALTQLRDILKNEEKPEFGYNKTTRGATILLHRAVRDAVFSVFSAAAETIRCLFCEFIPGKVSNSEVARCVDKLLPELLSKSGDPSPRVHNLAQHTILYIAACNEVKEQNLVAPSLSRPVTNGTHPRLALSRLQMLEQLILSQGINNEKQSGMTCRILSEVGIQGIQHSHENVRKVAERILIAVYKVNARLIRKQLPPDDEITRRNLLYRQLFTEFDKIDIQRKREMLNERKANTLEFTMPEYSSSETSGGESSSSRTLRNVEHKNVSLVENVKTLRINSNRVSSPTPFNQQRNRPQNHQILKSKSGQSIKDFERQETFKCTFCDYIAFSNHELDYHYYRQCPYLVKCEYCNDIIKINDLNSHLLSECEKTKDFVKCDVCRDAVLATELLEHKKESHCRILTSGIAKCPLCHENIYLPDDGGYERHISIGCPKQKRKVAK</sequence>
<dbReference type="Pfam" id="PF21040">
    <property type="entry name" value="CEP104-like_TOG"/>
    <property type="match status" value="1"/>
</dbReference>
<dbReference type="InterPro" id="IPR052607">
    <property type="entry name" value="CEP104-like"/>
</dbReference>
<accession>A0A9J6CGB8</accession>
<feature type="region of interest" description="Disordered" evidence="1">
    <location>
        <begin position="338"/>
        <end position="394"/>
    </location>
</feature>
<dbReference type="Gene3D" id="3.30.40.10">
    <property type="entry name" value="Zinc/RING finger domain, C3HC4 (zinc finger)"/>
    <property type="match status" value="1"/>
</dbReference>
<feature type="compositionally biased region" description="Polar residues" evidence="1">
    <location>
        <begin position="338"/>
        <end position="348"/>
    </location>
</feature>
<dbReference type="SUPFAM" id="SSF48371">
    <property type="entry name" value="ARM repeat"/>
    <property type="match status" value="1"/>
</dbReference>
<dbReference type="PANTHER" id="PTHR13371:SF0">
    <property type="entry name" value="CENTROSOMAL PROTEIN OF 104 KDA"/>
    <property type="match status" value="1"/>
</dbReference>
<dbReference type="OrthoDB" id="66599at2759"/>
<keyword evidence="4" id="KW-1185">Reference proteome</keyword>
<dbReference type="Proteomes" id="UP001107558">
    <property type="component" value="Chromosome 1"/>
</dbReference>
<protein>
    <recommendedName>
        <fullName evidence="2">TOG domain-containing protein</fullName>
    </recommendedName>
</protein>
<feature type="domain" description="TOG" evidence="2">
    <location>
        <begin position="423"/>
        <end position="681"/>
    </location>
</feature>
<dbReference type="GO" id="GO:0005929">
    <property type="term" value="C:cilium"/>
    <property type="evidence" value="ECO:0007669"/>
    <property type="project" value="TreeGrafter"/>
</dbReference>
<dbReference type="PANTHER" id="PTHR13371">
    <property type="entry name" value="GLYCINE-, GLUTAMATE-, THIENYLCYCLOHEXYLPIPERIDINE-BINDING PROTEIN"/>
    <property type="match status" value="1"/>
</dbReference>
<dbReference type="GO" id="GO:0000226">
    <property type="term" value="P:microtubule cytoskeleton organization"/>
    <property type="evidence" value="ECO:0007669"/>
    <property type="project" value="UniProtKB-ARBA"/>
</dbReference>
<dbReference type="Pfam" id="PF21039">
    <property type="entry name" value="CEP104_ZnF"/>
    <property type="match status" value="1"/>
</dbReference>
<evidence type="ECO:0000259" key="2">
    <source>
        <dbReference type="SMART" id="SM01349"/>
    </source>
</evidence>
<dbReference type="InterPro" id="IPR011989">
    <property type="entry name" value="ARM-like"/>
</dbReference>
<reference evidence="3" key="1">
    <citation type="submission" date="2021-03" db="EMBL/GenBank/DDBJ databases">
        <title>Chromosome level genome of the anhydrobiotic midge Polypedilum vanderplanki.</title>
        <authorList>
            <person name="Yoshida Y."/>
            <person name="Kikawada T."/>
            <person name="Gusev O."/>
        </authorList>
    </citation>
    <scope>NUCLEOTIDE SEQUENCE</scope>
    <source>
        <strain evidence="3">NIAS01</strain>
        <tissue evidence="3">Whole body or cell culture</tissue>
    </source>
</reference>
<dbReference type="EMBL" id="JADBJN010000001">
    <property type="protein sequence ID" value="KAG5681225.1"/>
    <property type="molecule type" value="Genomic_DNA"/>
</dbReference>